<keyword evidence="2" id="KW-1185">Reference proteome</keyword>
<reference evidence="1 2" key="1">
    <citation type="journal article" date="2014" name="BMC Genomics">
        <title>Genome sequencing of four Aureobasidium pullulans varieties: biotechnological potential, stress tolerance, and description of new species.</title>
        <authorList>
            <person name="Gostin Ar C."/>
            <person name="Ohm R.A."/>
            <person name="Kogej T."/>
            <person name="Sonjak S."/>
            <person name="Turk M."/>
            <person name="Zajc J."/>
            <person name="Zalar P."/>
            <person name="Grube M."/>
            <person name="Sun H."/>
            <person name="Han J."/>
            <person name="Sharma A."/>
            <person name="Chiniquy J."/>
            <person name="Ngan C.Y."/>
            <person name="Lipzen A."/>
            <person name="Barry K."/>
            <person name="Grigoriev I.V."/>
            <person name="Gunde-Cimerman N."/>
        </authorList>
    </citation>
    <scope>NUCLEOTIDE SEQUENCE [LARGE SCALE GENOMIC DNA]</scope>
    <source>
        <strain evidence="1 2">CBS 110374</strain>
    </source>
</reference>
<dbReference type="AlphaFoldDB" id="A0A074W539"/>
<sequence>MSTEEVEAKGKKFSSVKIVAVERQNLLKEVESRKSASRTSDQSLLRASILKNNTNTFEGRLIDTCYRSCGYAIGFSKPTRPHFVHKLSSAYAKTLVSMASSIFYMPFTCLLKVVLVSYLTDLIYMVLEFRSNIILQHYKMGKTPSYHMIRRSITLLYIGFDEQSGDLNPVTMMIFPAQDLTHLREHPKRPSNYQSYIPYTNHCILASITIVGWMIASQDRTSLEDLHRTSTVALGSRICASIVVRNGYIINLITKVGCSLPLVLPYESAK</sequence>
<dbReference type="EMBL" id="KL584876">
    <property type="protein sequence ID" value="KEQ57681.1"/>
    <property type="molecule type" value="Genomic_DNA"/>
</dbReference>
<evidence type="ECO:0000313" key="1">
    <source>
        <dbReference type="EMBL" id="KEQ57681.1"/>
    </source>
</evidence>
<dbReference type="Proteomes" id="UP000030672">
    <property type="component" value="Unassembled WGS sequence"/>
</dbReference>
<accession>A0A074W539</accession>
<gene>
    <name evidence="1" type="ORF">M437DRAFT_70605</name>
</gene>
<organism evidence="1 2">
    <name type="scientific">Aureobasidium melanogenum (strain CBS 110374)</name>
    <name type="common">Aureobasidium pullulans var. melanogenum</name>
    <dbReference type="NCBI Taxonomy" id="1043003"/>
    <lineage>
        <taxon>Eukaryota</taxon>
        <taxon>Fungi</taxon>
        <taxon>Dikarya</taxon>
        <taxon>Ascomycota</taxon>
        <taxon>Pezizomycotina</taxon>
        <taxon>Dothideomycetes</taxon>
        <taxon>Dothideomycetidae</taxon>
        <taxon>Dothideales</taxon>
        <taxon>Saccotheciaceae</taxon>
        <taxon>Aureobasidium</taxon>
    </lineage>
</organism>
<proteinExistence type="predicted"/>
<evidence type="ECO:0000313" key="2">
    <source>
        <dbReference type="Proteomes" id="UP000030672"/>
    </source>
</evidence>
<dbReference type="RefSeq" id="XP_040874705.1">
    <property type="nucleotide sequence ID" value="XM_041025503.1"/>
</dbReference>
<name>A0A074W539_AURM1</name>
<dbReference type="HOGENOM" id="CLU_1030493_0_0_1"/>
<dbReference type="GeneID" id="63918876"/>
<protein>
    <submittedName>
        <fullName evidence="1">Uncharacterized protein</fullName>
    </submittedName>
</protein>